<reference evidence="4 5" key="1">
    <citation type="submission" date="2023-01" db="EMBL/GenBank/DDBJ databases">
        <title>Novel diversity within Roseofilum (Cyanobacteria; Desertifilaceae) from marine benthic mats with descriptions of four novel species.</title>
        <authorList>
            <person name="Wang Y."/>
            <person name="Berthold D.E."/>
            <person name="Hu J."/>
            <person name="Lefler F.W."/>
            <person name="Laughinghouse H.D. IV."/>
        </authorList>
    </citation>
    <scope>NUCLEOTIDE SEQUENCE [LARGE SCALE GENOMIC DNA]</scope>
    <source>
        <strain evidence="4 5">BLCC-M143</strain>
    </source>
</reference>
<evidence type="ECO:0000256" key="2">
    <source>
        <dbReference type="ARBA" id="ARBA00023315"/>
    </source>
</evidence>
<keyword evidence="2" id="KW-0012">Acyltransferase</keyword>
<comment type="caution">
    <text evidence="4">The sequence shown here is derived from an EMBL/GenBank/DDBJ whole genome shotgun (WGS) entry which is preliminary data.</text>
</comment>
<feature type="domain" description="N-acetyltransferase" evidence="3">
    <location>
        <begin position="1"/>
        <end position="150"/>
    </location>
</feature>
<sequence>MIRVITAQTAQPLIAELDNYLNALYADGDNEQYLDSVEVLSQDRVAIFGAFEDEVLCAIGAVKVFAADGYGEMKRVYVRPAYRRRGLAKAIVKQLEARLIELGIAECKLLTGEYQQDALKLYRSLGYVECDRFGNYPRDSREVYLSKILSVSPRENASGPVIRQISATTAQPLIAELDRYLESIYPAASNYLDSVEVLAQDHVAIFGAFEDEVLCAIGAIKVFAADGYGEMKRVYVRPAYRGRGLAKAIIAQLEARLIIAGIRECKLETGKYQPEALALYRRLGYVECDRFGDYEDCDLSVYLSKTLEPTKLHY</sequence>
<dbReference type="Proteomes" id="UP001232992">
    <property type="component" value="Unassembled WGS sequence"/>
</dbReference>
<dbReference type="InterPro" id="IPR016181">
    <property type="entry name" value="Acyl_CoA_acyltransferase"/>
</dbReference>
<dbReference type="InterPro" id="IPR050832">
    <property type="entry name" value="Bact_Acetyltransf"/>
</dbReference>
<evidence type="ECO:0000313" key="5">
    <source>
        <dbReference type="Proteomes" id="UP001232992"/>
    </source>
</evidence>
<dbReference type="RefSeq" id="WP_283756871.1">
    <property type="nucleotide sequence ID" value="NZ_JAQOSQ010000002.1"/>
</dbReference>
<evidence type="ECO:0000259" key="3">
    <source>
        <dbReference type="PROSITE" id="PS51186"/>
    </source>
</evidence>
<organism evidence="4 5">
    <name type="scientific">Roseofilum casamattae BLCC-M143</name>
    <dbReference type="NCBI Taxonomy" id="3022442"/>
    <lineage>
        <taxon>Bacteria</taxon>
        <taxon>Bacillati</taxon>
        <taxon>Cyanobacteriota</taxon>
        <taxon>Cyanophyceae</taxon>
        <taxon>Desertifilales</taxon>
        <taxon>Desertifilaceae</taxon>
        <taxon>Roseofilum</taxon>
        <taxon>Roseofilum casamattae</taxon>
    </lineage>
</organism>
<feature type="domain" description="N-acetyltransferase" evidence="3">
    <location>
        <begin position="160"/>
        <end position="308"/>
    </location>
</feature>
<dbReference type="PANTHER" id="PTHR43877:SF5">
    <property type="entry name" value="BLL8307 PROTEIN"/>
    <property type="match status" value="1"/>
</dbReference>
<keyword evidence="5" id="KW-1185">Reference proteome</keyword>
<accession>A0ABT7BSQ9</accession>
<evidence type="ECO:0000313" key="4">
    <source>
        <dbReference type="EMBL" id="MDJ1182219.1"/>
    </source>
</evidence>
<dbReference type="Pfam" id="PF00583">
    <property type="entry name" value="Acetyltransf_1"/>
    <property type="match status" value="2"/>
</dbReference>
<gene>
    <name evidence="4" type="ORF">PMH09_03345</name>
</gene>
<evidence type="ECO:0000256" key="1">
    <source>
        <dbReference type="ARBA" id="ARBA00022679"/>
    </source>
</evidence>
<dbReference type="InterPro" id="IPR000182">
    <property type="entry name" value="GNAT_dom"/>
</dbReference>
<dbReference type="PROSITE" id="PS51186">
    <property type="entry name" value="GNAT"/>
    <property type="match status" value="2"/>
</dbReference>
<dbReference type="CDD" id="cd04301">
    <property type="entry name" value="NAT_SF"/>
    <property type="match status" value="2"/>
</dbReference>
<dbReference type="Gene3D" id="3.40.630.30">
    <property type="match status" value="2"/>
</dbReference>
<protein>
    <submittedName>
        <fullName evidence="4">GNAT family N-acetyltransferase</fullName>
    </submittedName>
</protein>
<proteinExistence type="predicted"/>
<keyword evidence="1" id="KW-0808">Transferase</keyword>
<name>A0ABT7BSQ9_9CYAN</name>
<dbReference type="SUPFAM" id="SSF55729">
    <property type="entry name" value="Acyl-CoA N-acyltransferases (Nat)"/>
    <property type="match status" value="2"/>
</dbReference>
<dbReference type="EMBL" id="JAQOSQ010000002">
    <property type="protein sequence ID" value="MDJ1182219.1"/>
    <property type="molecule type" value="Genomic_DNA"/>
</dbReference>
<dbReference type="PANTHER" id="PTHR43877">
    <property type="entry name" value="AMINOALKYLPHOSPHONATE N-ACETYLTRANSFERASE-RELATED-RELATED"/>
    <property type="match status" value="1"/>
</dbReference>